<reference evidence="10 11" key="1">
    <citation type="submission" date="2021-03" db="EMBL/GenBank/DDBJ databases">
        <title>Five novel Rahnella species.</title>
        <authorList>
            <person name="Brady C."/>
            <person name="Asselin J."/>
            <person name="Beer S."/>
            <person name="Bruberg M.B."/>
            <person name="Crampton B."/>
            <person name="Venter S."/>
            <person name="Arnold D."/>
            <person name="Denman S."/>
        </authorList>
    </citation>
    <scope>NUCLEOTIDE SEQUENCE [LARGE SCALE GENOMIC DNA]</scope>
    <source>
        <strain evidence="10 11">L72c</strain>
    </source>
</reference>
<sequence>MVFKKTTSLCRVLTVSAVMLSGFISQQASAHAHLKTETPAADSVLTVSPTELSLGFSEGIEPDFSKITLTDASQKAVKTGKMALAANDNTQAVLPLSDALHAGKYIVSWNVVSVDGHKTHGQYSFTVK</sequence>
<accession>A0ABS6L6Q5</accession>
<evidence type="ECO:0000256" key="4">
    <source>
        <dbReference type="ARBA" id="ARBA00022729"/>
    </source>
</evidence>
<dbReference type="InterPro" id="IPR007348">
    <property type="entry name" value="CopC_dom"/>
</dbReference>
<dbReference type="InterPro" id="IPR032694">
    <property type="entry name" value="CopC/D"/>
</dbReference>
<dbReference type="PANTHER" id="PTHR34820:SF4">
    <property type="entry name" value="INNER MEMBRANE PROTEIN YEBZ"/>
    <property type="match status" value="1"/>
</dbReference>
<evidence type="ECO:0000259" key="9">
    <source>
        <dbReference type="Pfam" id="PF04234"/>
    </source>
</evidence>
<evidence type="ECO:0000256" key="5">
    <source>
        <dbReference type="ARBA" id="ARBA00022764"/>
    </source>
</evidence>
<feature type="chain" id="PRO_5046504113" description="Copper resistance protein C" evidence="8">
    <location>
        <begin position="31"/>
        <end position="128"/>
    </location>
</feature>
<feature type="domain" description="CopC" evidence="9">
    <location>
        <begin position="31"/>
        <end position="127"/>
    </location>
</feature>
<evidence type="ECO:0000256" key="2">
    <source>
        <dbReference type="ARBA" id="ARBA00010509"/>
    </source>
</evidence>
<evidence type="ECO:0000256" key="8">
    <source>
        <dbReference type="SAM" id="SignalP"/>
    </source>
</evidence>
<evidence type="ECO:0000256" key="7">
    <source>
        <dbReference type="RuleBase" id="RU369037"/>
    </source>
</evidence>
<dbReference type="SUPFAM" id="SSF81296">
    <property type="entry name" value="E set domains"/>
    <property type="match status" value="1"/>
</dbReference>
<keyword evidence="11" id="KW-1185">Reference proteome</keyword>
<keyword evidence="3 7" id="KW-0479">Metal-binding</keyword>
<dbReference type="InterPro" id="IPR014756">
    <property type="entry name" value="Ig_E-set"/>
</dbReference>
<dbReference type="Pfam" id="PF04234">
    <property type="entry name" value="CopC"/>
    <property type="match status" value="1"/>
</dbReference>
<evidence type="ECO:0000256" key="6">
    <source>
        <dbReference type="ARBA" id="ARBA00023008"/>
    </source>
</evidence>
<dbReference type="NCBIfam" id="NF033814">
    <property type="entry name" value="copper_CopC"/>
    <property type="match status" value="1"/>
</dbReference>
<name>A0ABS6L6Q5_9GAMM</name>
<comment type="subcellular location">
    <subcellularLocation>
        <location evidence="1 7">Periplasm</location>
    </subcellularLocation>
</comment>
<dbReference type="InterPro" id="IPR014755">
    <property type="entry name" value="Cu-Rt/internalin_Ig-like"/>
</dbReference>
<proteinExistence type="inferred from homology"/>
<dbReference type="EMBL" id="JAFMOU010000072">
    <property type="protein sequence ID" value="MBU9837393.1"/>
    <property type="molecule type" value="Genomic_DNA"/>
</dbReference>
<comment type="caution">
    <text evidence="10">The sequence shown here is derived from an EMBL/GenBank/DDBJ whole genome shotgun (WGS) entry which is preliminary data.</text>
</comment>
<evidence type="ECO:0000313" key="10">
    <source>
        <dbReference type="EMBL" id="MBU9837393.1"/>
    </source>
</evidence>
<dbReference type="Proteomes" id="UP000699865">
    <property type="component" value="Unassembled WGS sequence"/>
</dbReference>
<evidence type="ECO:0000256" key="3">
    <source>
        <dbReference type="ARBA" id="ARBA00022723"/>
    </source>
</evidence>
<dbReference type="Gene3D" id="2.60.40.1220">
    <property type="match status" value="1"/>
</dbReference>
<feature type="signal peptide" evidence="8">
    <location>
        <begin position="1"/>
        <end position="30"/>
    </location>
</feature>
<gene>
    <name evidence="10" type="primary">copC</name>
    <name evidence="10" type="ORF">J1786_21590</name>
</gene>
<protein>
    <recommendedName>
        <fullName evidence="7">Copper resistance protein C</fullName>
    </recommendedName>
</protein>
<evidence type="ECO:0000256" key="1">
    <source>
        <dbReference type="ARBA" id="ARBA00004418"/>
    </source>
</evidence>
<keyword evidence="4 7" id="KW-0732">Signal</keyword>
<dbReference type="PANTHER" id="PTHR34820">
    <property type="entry name" value="INNER MEMBRANE PROTEIN YEBZ"/>
    <property type="match status" value="1"/>
</dbReference>
<dbReference type="InterPro" id="IPR047685">
    <property type="entry name" value="CopC-like"/>
</dbReference>
<keyword evidence="5 7" id="KW-0574">Periplasm</keyword>
<comment type="function">
    <text evidence="7">Involved in copper resistance.</text>
</comment>
<dbReference type="RefSeq" id="WP_205951570.1">
    <property type="nucleotide sequence ID" value="NZ_JAFMOS010000410.1"/>
</dbReference>
<keyword evidence="6 7" id="KW-0186">Copper</keyword>
<evidence type="ECO:0000313" key="11">
    <source>
        <dbReference type="Proteomes" id="UP000699865"/>
    </source>
</evidence>
<comment type="similarity">
    <text evidence="2 7">Belongs to the CopC family.</text>
</comment>
<organism evidence="10 11">
    <name type="scientific">Rahnella perminowiae</name>
    <dbReference type="NCBI Taxonomy" id="2816244"/>
    <lineage>
        <taxon>Bacteria</taxon>
        <taxon>Pseudomonadati</taxon>
        <taxon>Pseudomonadota</taxon>
        <taxon>Gammaproteobacteria</taxon>
        <taxon>Enterobacterales</taxon>
        <taxon>Yersiniaceae</taxon>
        <taxon>Rahnella</taxon>
    </lineage>
</organism>